<protein>
    <submittedName>
        <fullName evidence="1">Uncharacterized protein</fullName>
    </submittedName>
</protein>
<proteinExistence type="predicted"/>
<gene>
    <name evidence="1" type="ORF">ERS008198_02651</name>
</gene>
<evidence type="ECO:0000313" key="2">
    <source>
        <dbReference type="Proteomes" id="UP000041314"/>
    </source>
</evidence>
<organism evidence="1 2">
    <name type="scientific">Salmonella enterica subsp. enterica serovar Bovismorbificans</name>
    <dbReference type="NCBI Taxonomy" id="58097"/>
    <lineage>
        <taxon>Bacteria</taxon>
        <taxon>Pseudomonadati</taxon>
        <taxon>Pseudomonadota</taxon>
        <taxon>Gammaproteobacteria</taxon>
        <taxon>Enterobacterales</taxon>
        <taxon>Enterobacteriaceae</taxon>
        <taxon>Salmonella</taxon>
    </lineage>
</organism>
<dbReference type="Proteomes" id="UP000041314">
    <property type="component" value="Unassembled WGS sequence"/>
</dbReference>
<evidence type="ECO:0000313" key="1">
    <source>
        <dbReference type="EMBL" id="CNU38792.1"/>
    </source>
</evidence>
<reference evidence="1 2" key="1">
    <citation type="submission" date="2015-03" db="EMBL/GenBank/DDBJ databases">
        <authorList>
            <consortium name="Pathogen Informatics"/>
        </authorList>
    </citation>
    <scope>NUCLEOTIDE SEQUENCE [LARGE SCALE GENOMIC DNA]</scope>
    <source>
        <strain evidence="1 2">A1104</strain>
    </source>
</reference>
<dbReference type="EMBL" id="CQPA01000020">
    <property type="protein sequence ID" value="CNU38792.1"/>
    <property type="molecule type" value="Genomic_DNA"/>
</dbReference>
<sequence>MESAALNRCDPFCNQLLAAINQASILCAILHCATRNGVIVILIRLSQIRSIGIWDSSFLSHPQQRGAGVQTAGKSDTNTLTCWKMLKNRRHRIEPCLID</sequence>
<dbReference type="AlphaFoldDB" id="A0A655CZ44"/>
<name>A0A655CZ44_SALET</name>
<accession>A0A655CZ44</accession>